<evidence type="ECO:0008006" key="4">
    <source>
        <dbReference type="Google" id="ProtNLM"/>
    </source>
</evidence>
<dbReference type="Proteomes" id="UP001211421">
    <property type="component" value="Unassembled WGS sequence"/>
</dbReference>
<reference evidence="2" key="2">
    <citation type="submission" date="2023-01" db="EMBL/GenBank/DDBJ databases">
        <title>Human gut microbiome strain richness.</title>
        <authorList>
            <person name="Chen-Liaw A."/>
        </authorList>
    </citation>
    <scope>NUCLEOTIDE SEQUENCE</scope>
    <source>
        <strain evidence="2">D59st1_B8_D59t2_181005</strain>
    </source>
</reference>
<reference evidence="1" key="1">
    <citation type="submission" date="2022-06" db="EMBL/GenBank/DDBJ databases">
        <title>Isolation of gut microbiota from human fecal samples.</title>
        <authorList>
            <person name="Pamer E.G."/>
            <person name="Barat B."/>
            <person name="Waligurski E."/>
            <person name="Medina S."/>
            <person name="Paddock L."/>
            <person name="Mostad J."/>
        </authorList>
    </citation>
    <scope>NUCLEOTIDE SEQUENCE</scope>
    <source>
        <strain evidence="1">DFI.5.57</strain>
    </source>
</reference>
<accession>A0AAW5KHQ1</accession>
<protein>
    <recommendedName>
        <fullName evidence="4">SipW-cognate class signal peptide</fullName>
    </recommendedName>
</protein>
<name>A0AAW5KHQ1_9FIRM</name>
<proteinExistence type="predicted"/>
<dbReference type="EMBL" id="JANGCN010000003">
    <property type="protein sequence ID" value="MCQ5152093.1"/>
    <property type="molecule type" value="Genomic_DNA"/>
</dbReference>
<evidence type="ECO:0000313" key="2">
    <source>
        <dbReference type="EMBL" id="MDB8741865.1"/>
    </source>
</evidence>
<comment type="caution">
    <text evidence="1">The sequence shown here is derived from an EMBL/GenBank/DDBJ whole genome shotgun (WGS) entry which is preliminary data.</text>
</comment>
<dbReference type="Proteomes" id="UP001206236">
    <property type="component" value="Unassembled WGS sequence"/>
</dbReference>
<evidence type="ECO:0000313" key="1">
    <source>
        <dbReference type="EMBL" id="MCQ5152093.1"/>
    </source>
</evidence>
<dbReference type="AlphaFoldDB" id="A0AAW5KHQ1"/>
<sequence length="357" mass="38022">MKTNEKKNTSAKKKLIPAVAMLTTSAVMLSTATYAWFTLSKTAEVTGLNLAATAGGSLEISLGQVDNGVLSSSDLTPTADNISWVSTVDIGQYYEKVGKLKPASTVDGNSLFYAEDSGIYAGGRAVMADTKVKAATDEATLTARTTTANTALATDEASGADGYYVDVPMWIRSTKQTKQDVQCRVTIKNKDSENNTENDLQKAVRVAVLPLKTATEANDSTTVTNTLSVTKASAVAGYADTKYTLLGDKASVFGLNWDNYTDNKGIKTTEGANYGAKLDTITFTKGTAQKAVPTSRDSLDNLTTVFELAGAGNNEYSVEGFVVRVWIEGESKFCNDATANQDWTIQLDFQAKDNAGN</sequence>
<dbReference type="EMBL" id="JAQMLS010000004">
    <property type="protein sequence ID" value="MDB8741865.1"/>
    <property type="molecule type" value="Genomic_DNA"/>
</dbReference>
<gene>
    <name evidence="1" type="ORF">NE632_02140</name>
    <name evidence="2" type="ORF">PNV70_07265</name>
</gene>
<dbReference type="RefSeq" id="WP_046440377.1">
    <property type="nucleotide sequence ID" value="NZ_DAWBBB010000002.1"/>
</dbReference>
<evidence type="ECO:0000313" key="3">
    <source>
        <dbReference type="Proteomes" id="UP001206236"/>
    </source>
</evidence>
<organism evidence="1 3">
    <name type="scientific">Ruminococcus bicirculans</name>
    <name type="common">ex Wegman et al. 2014</name>
    <dbReference type="NCBI Taxonomy" id="1160721"/>
    <lineage>
        <taxon>Bacteria</taxon>
        <taxon>Bacillati</taxon>
        <taxon>Bacillota</taxon>
        <taxon>Clostridia</taxon>
        <taxon>Eubacteriales</taxon>
        <taxon>Oscillospiraceae</taxon>
        <taxon>Ruminococcus</taxon>
    </lineage>
</organism>